<organism evidence="2 3">
    <name type="scientific">Basidiobolus ranarum</name>
    <dbReference type="NCBI Taxonomy" id="34480"/>
    <lineage>
        <taxon>Eukaryota</taxon>
        <taxon>Fungi</taxon>
        <taxon>Fungi incertae sedis</taxon>
        <taxon>Zoopagomycota</taxon>
        <taxon>Entomophthoromycotina</taxon>
        <taxon>Basidiobolomycetes</taxon>
        <taxon>Basidiobolales</taxon>
        <taxon>Basidiobolaceae</taxon>
        <taxon>Basidiobolus</taxon>
    </lineage>
</organism>
<feature type="compositionally biased region" description="Low complexity" evidence="1">
    <location>
        <begin position="26"/>
        <end position="38"/>
    </location>
</feature>
<evidence type="ECO:0008006" key="4">
    <source>
        <dbReference type="Google" id="ProtNLM"/>
    </source>
</evidence>
<protein>
    <recommendedName>
        <fullName evidence="4">Securin</fullName>
    </recommendedName>
</protein>
<evidence type="ECO:0000313" key="3">
    <source>
        <dbReference type="Proteomes" id="UP001479436"/>
    </source>
</evidence>
<proteinExistence type="predicted"/>
<keyword evidence="3" id="KW-1185">Reference proteome</keyword>
<accession>A0ABR2WZ78</accession>
<name>A0ABR2WZ78_9FUNG</name>
<evidence type="ECO:0000256" key="1">
    <source>
        <dbReference type="SAM" id="MobiDB-lite"/>
    </source>
</evidence>
<feature type="region of interest" description="Disordered" evidence="1">
    <location>
        <begin position="84"/>
        <end position="110"/>
    </location>
</feature>
<evidence type="ECO:0000313" key="2">
    <source>
        <dbReference type="EMBL" id="KAK9766801.1"/>
    </source>
</evidence>
<comment type="caution">
    <text evidence="2">The sequence shown here is derived from an EMBL/GenBank/DDBJ whole genome shotgun (WGS) entry which is preliminary data.</text>
</comment>
<sequence length="262" mass="29624">MLRSRNSHIDKENEVLMYHRTPGRGLKNSTNNTLKNKTPFPNAKTPFPLTGKKNTRIATENRPALQTKGKNLLETTVRKGGFLKDITNKTPAPGKTGQKPFDTNKKAPLGGSLKRSLLKDKLLAASNVKNTSIEKMESNPFVDDNILEEAQQAPTEPNFEIEYMPPKTEELPYDPGFDLNFENLISSFSTDDFYMSRNADKYEPKSPEFAFEDIGSGFDDLPDLQLDEIPESTFSDVEVPMFQRMSLLPRPTPIQKFKLNYS</sequence>
<dbReference type="Proteomes" id="UP001479436">
    <property type="component" value="Unassembled WGS sequence"/>
</dbReference>
<gene>
    <name evidence="2" type="ORF">K7432_003822</name>
</gene>
<dbReference type="EMBL" id="JASJQH010000122">
    <property type="protein sequence ID" value="KAK9766801.1"/>
    <property type="molecule type" value="Genomic_DNA"/>
</dbReference>
<reference evidence="2 3" key="1">
    <citation type="submission" date="2023-04" db="EMBL/GenBank/DDBJ databases">
        <title>Genome of Basidiobolus ranarum AG-B5.</title>
        <authorList>
            <person name="Stajich J.E."/>
            <person name="Carter-House D."/>
            <person name="Gryganskyi A."/>
        </authorList>
    </citation>
    <scope>NUCLEOTIDE SEQUENCE [LARGE SCALE GENOMIC DNA]</scope>
    <source>
        <strain evidence="2 3">AG-B5</strain>
    </source>
</reference>
<feature type="region of interest" description="Disordered" evidence="1">
    <location>
        <begin position="21"/>
        <end position="51"/>
    </location>
</feature>